<proteinExistence type="predicted"/>
<feature type="compositionally biased region" description="Gly residues" evidence="1">
    <location>
        <begin position="55"/>
        <end position="77"/>
    </location>
</feature>
<sequence length="253" mass="26050">MEARSDCSGGWEPGEGRQDPGSARGCVKVKRRVRAAGGGAAARRAGRAVSAPGRGARGAAGGREGAAAGGAGGGRSGRAGRPRWGRGAGGRPRRRRAGLAPDLTFWVRACVQEARWGRGRGREAVQEVPGWLASAPFSLSLLPAPEETGPQGPRREAGGVLPAGSRQSHPRPGDTSFSGPGGCLRRGPGSSLRAAAPRPSGESRRRLFRDRGWVRPWLDGPSLLPLPLVVSGACGTEGRESGNRAPCTVPELA</sequence>
<dbReference type="Proteomes" id="UP001652662">
    <property type="component" value="Chromosome 8"/>
</dbReference>
<gene>
    <name evidence="3" type="primary">LOC139085360</name>
</gene>
<dbReference type="RefSeq" id="XP_070488531.1">
    <property type="nucleotide sequence ID" value="XM_070632430.1"/>
</dbReference>
<evidence type="ECO:0000313" key="3">
    <source>
        <dbReference type="RefSeq" id="XP_070488531.1"/>
    </source>
</evidence>
<feature type="region of interest" description="Disordered" evidence="1">
    <location>
        <begin position="1"/>
        <end position="96"/>
    </location>
</feature>
<name>A0ABM4QGH2_EQUPR</name>
<evidence type="ECO:0000256" key="1">
    <source>
        <dbReference type="SAM" id="MobiDB-lite"/>
    </source>
</evidence>
<organism evidence="2 3">
    <name type="scientific">Equus przewalskii</name>
    <name type="common">Przewalski's horse</name>
    <name type="synonym">Equus caballus przewalskii</name>
    <dbReference type="NCBI Taxonomy" id="9798"/>
    <lineage>
        <taxon>Eukaryota</taxon>
        <taxon>Metazoa</taxon>
        <taxon>Chordata</taxon>
        <taxon>Craniata</taxon>
        <taxon>Vertebrata</taxon>
        <taxon>Euteleostomi</taxon>
        <taxon>Mammalia</taxon>
        <taxon>Eutheria</taxon>
        <taxon>Laurasiatheria</taxon>
        <taxon>Perissodactyla</taxon>
        <taxon>Equidae</taxon>
        <taxon>Equus</taxon>
    </lineage>
</organism>
<feature type="region of interest" description="Disordered" evidence="1">
    <location>
        <begin position="142"/>
        <end position="206"/>
    </location>
</feature>
<protein>
    <submittedName>
        <fullName evidence="3">Uncharacterized protein</fullName>
    </submittedName>
</protein>
<accession>A0ABM4QGH2</accession>
<dbReference type="GeneID" id="139085360"/>
<reference evidence="3" key="1">
    <citation type="submission" date="2025-08" db="UniProtKB">
        <authorList>
            <consortium name="RefSeq"/>
        </authorList>
    </citation>
    <scope>IDENTIFICATION</scope>
    <source>
        <tissue evidence="3">Blood</tissue>
    </source>
</reference>
<keyword evidence="2" id="KW-1185">Reference proteome</keyword>
<evidence type="ECO:0000313" key="2">
    <source>
        <dbReference type="Proteomes" id="UP001652662"/>
    </source>
</evidence>
<feature type="compositionally biased region" description="Low complexity" evidence="1">
    <location>
        <begin position="41"/>
        <end position="54"/>
    </location>
</feature>